<organism evidence="3 4">
    <name type="scientific">Symbiodinium microadriaticum</name>
    <name type="common">Dinoflagellate</name>
    <name type="synonym">Zooxanthella microadriatica</name>
    <dbReference type="NCBI Taxonomy" id="2951"/>
    <lineage>
        <taxon>Eukaryota</taxon>
        <taxon>Sar</taxon>
        <taxon>Alveolata</taxon>
        <taxon>Dinophyceae</taxon>
        <taxon>Suessiales</taxon>
        <taxon>Symbiodiniaceae</taxon>
        <taxon>Symbiodinium</taxon>
    </lineage>
</organism>
<gene>
    <name evidence="3" type="primary">GIP</name>
    <name evidence="3" type="ORF">AK812_SmicGene23106</name>
</gene>
<dbReference type="InterPro" id="IPR012337">
    <property type="entry name" value="RNaseH-like_sf"/>
</dbReference>
<dbReference type="InterPro" id="IPR001584">
    <property type="entry name" value="Integrase_cat-core"/>
</dbReference>
<feature type="compositionally biased region" description="Polar residues" evidence="1">
    <location>
        <begin position="470"/>
        <end position="489"/>
    </location>
</feature>
<evidence type="ECO:0000256" key="1">
    <source>
        <dbReference type="SAM" id="MobiDB-lite"/>
    </source>
</evidence>
<proteinExistence type="predicted"/>
<dbReference type="Pfam" id="PF07727">
    <property type="entry name" value="RVT_2"/>
    <property type="match status" value="1"/>
</dbReference>
<name>A0A1Q9DI40_SYMMI</name>
<dbReference type="Gene3D" id="3.30.420.10">
    <property type="entry name" value="Ribonuclease H-like superfamily/Ribonuclease H"/>
    <property type="match status" value="1"/>
</dbReference>
<dbReference type="PROSITE" id="PS50994">
    <property type="entry name" value="INTEGRASE"/>
    <property type="match status" value="1"/>
</dbReference>
<comment type="caution">
    <text evidence="3">The sequence shown here is derived from an EMBL/GenBank/DDBJ whole genome shotgun (WGS) entry which is preliminary data.</text>
</comment>
<protein>
    <submittedName>
        <fullName evidence="3">Copia protein</fullName>
    </submittedName>
</protein>
<dbReference type="InterPro" id="IPR013103">
    <property type="entry name" value="RVT_2"/>
</dbReference>
<evidence type="ECO:0000259" key="2">
    <source>
        <dbReference type="PROSITE" id="PS50994"/>
    </source>
</evidence>
<dbReference type="SUPFAM" id="SSF53098">
    <property type="entry name" value="Ribonuclease H-like"/>
    <property type="match status" value="1"/>
</dbReference>
<evidence type="ECO:0000313" key="4">
    <source>
        <dbReference type="Proteomes" id="UP000186817"/>
    </source>
</evidence>
<dbReference type="EMBL" id="LSRX01000526">
    <property type="protein sequence ID" value="OLP94836.1"/>
    <property type="molecule type" value="Genomic_DNA"/>
</dbReference>
<evidence type="ECO:0000313" key="3">
    <source>
        <dbReference type="EMBL" id="OLP94836.1"/>
    </source>
</evidence>
<reference evidence="3 4" key="1">
    <citation type="submission" date="2016-02" db="EMBL/GenBank/DDBJ databases">
        <title>Genome analysis of coral dinoflagellate symbionts highlights evolutionary adaptations to a symbiotic lifestyle.</title>
        <authorList>
            <person name="Aranda M."/>
            <person name="Li Y."/>
            <person name="Liew Y.J."/>
            <person name="Baumgarten S."/>
            <person name="Simakov O."/>
            <person name="Wilson M."/>
            <person name="Piel J."/>
            <person name="Ashoor H."/>
            <person name="Bougouffa S."/>
            <person name="Bajic V.B."/>
            <person name="Ryu T."/>
            <person name="Ravasi T."/>
            <person name="Bayer T."/>
            <person name="Micklem G."/>
            <person name="Kim H."/>
            <person name="Bhak J."/>
            <person name="Lajeunesse T.C."/>
            <person name="Voolstra C.R."/>
        </authorList>
    </citation>
    <scope>NUCLEOTIDE SEQUENCE [LARGE SCALE GENOMIC DNA]</scope>
    <source>
        <strain evidence="3 4">CCMP2467</strain>
    </source>
</reference>
<dbReference type="AlphaFoldDB" id="A0A1Q9DI40"/>
<dbReference type="GO" id="GO:0015074">
    <property type="term" value="P:DNA integration"/>
    <property type="evidence" value="ECO:0007669"/>
    <property type="project" value="InterPro"/>
</dbReference>
<keyword evidence="4" id="KW-1185">Reference proteome</keyword>
<dbReference type="InterPro" id="IPR036397">
    <property type="entry name" value="RNaseH_sf"/>
</dbReference>
<feature type="region of interest" description="Disordered" evidence="1">
    <location>
        <begin position="429"/>
        <end position="489"/>
    </location>
</feature>
<dbReference type="GO" id="GO:0003676">
    <property type="term" value="F:nucleic acid binding"/>
    <property type="evidence" value="ECO:0007669"/>
    <property type="project" value="InterPro"/>
</dbReference>
<feature type="domain" description="Integrase catalytic" evidence="2">
    <location>
        <begin position="78"/>
        <end position="243"/>
    </location>
</feature>
<accession>A0A1Q9DI40</accession>
<dbReference type="OrthoDB" id="6127576at2759"/>
<dbReference type="Proteomes" id="UP000186817">
    <property type="component" value="Unassembled WGS sequence"/>
</dbReference>
<sequence>MSSSEPSVTGLSQKEEERIKRSLYKLHAATGHGSTRHLVTALRRRGASDNVLRLAQDFSCPICDEKRHVTPRHVASLEPLPPRWSTLAGDVGDWRHPNTGEHVQFLLLIDENSRYRVARILTRGAKQTPSAAACLHYMREGWIQYFGEPQTLRLDPAGAFRSKALEEFADRHHIYLDIIPGEAHWQMSACEGAIKGVKEVMSKLADEDDQITPEEALATAILTFNQRDVIRGFSPMQLAFGCGRDATGRMTQEAQQLPEELHAANASGEFQNLLQRQAVAEKAMVDWRTKERLNRAQHSRPQPTRSHYAPGDLVFYWRTQESGQGKKKPGSKQGRFLGPARVLATETKRDSQGDLRPGSSIWCVRGRTLIKCAPEQLRPASHREELVEAMVESDGVPWTFTRVAQSIGGNQYEDVGEEIPSVAEWQRAQDIQRELPPTRRISMKRPGPSSRPPTAAHPDAMDEDLPEVESSPQRPRTSASPKTGETASQHWTETLGEEAFLVQESSYWSEETAAVTVEVDVPASQRGLQAMSKDLTHFFVGAFKRRAVEVCERKLSPQDLQKFREAKEVEVKNFIAAKAFEAIPVHLRPSKEQAVGMRWILTWKLRDDGSYKAKARAVLLGYQDPSYEHRATTAPVMTRQTRQMMLQAAAMHQWRLRKGDVSGAFLQGREYPDVLHCIPCDEICSAMGLEKGAVTRLRKACYGLVDAPLEWYRTVATYLEQLGLQRLWSDACAWVWRPQGQLRGMISGHVDDFLFGGRDDDKEWQNILDQIKAKFKWGDWEEDSFVQCGVLIRQTEAGFELSQEQYIDSISEIPVGAVRRRDKEADTTEREKGQLRALLGSLSWCSQQTAPHLSAEVSLLLSEVGTSKVGTILRANTLLSYTKARRKHKMLIHKFGPQEQVMLFAWVDAASQNRCNGGSTQGIFVGFGTKALLEGELGRVTPVSWHSTKVDRACRSPGAAETLAATNGEDALYFARYQWSEILFGEVDVRRPNRVVAAVDGCVITDSRNVYDKFQNEVIVIKGAEKRSDIEMLGLKESEQQTGLKLRWVHSEAQLANSLTKAAGGRELELYYRMQHCWKIVEDPMMQSARKRRVQGPPTALSGTFKACANYQPPGGADPN</sequence>